<evidence type="ECO:0000259" key="2">
    <source>
        <dbReference type="Pfam" id="PF00156"/>
    </source>
</evidence>
<dbReference type="InterPro" id="IPR029057">
    <property type="entry name" value="PRTase-like"/>
</dbReference>
<reference evidence="3 4" key="1">
    <citation type="submission" date="2020-02" db="EMBL/GenBank/DDBJ databases">
        <title>Genome assembly of a novel Clostridium senegalense strain.</title>
        <authorList>
            <person name="Gupta T.B."/>
            <person name="Jauregui R."/>
            <person name="Maclean P."/>
            <person name="Nawarathana A."/>
            <person name="Brightwell G."/>
        </authorList>
    </citation>
    <scope>NUCLEOTIDE SEQUENCE [LARGE SCALE GENOMIC DNA]</scope>
    <source>
        <strain evidence="3 4">AGRFS4</strain>
    </source>
</reference>
<protein>
    <submittedName>
        <fullName evidence="3">ComF family protein</fullName>
    </submittedName>
</protein>
<evidence type="ECO:0000256" key="1">
    <source>
        <dbReference type="ARBA" id="ARBA00008007"/>
    </source>
</evidence>
<dbReference type="InterPro" id="IPR000836">
    <property type="entry name" value="PRTase_dom"/>
</dbReference>
<dbReference type="PANTHER" id="PTHR47505">
    <property type="entry name" value="DNA UTILIZATION PROTEIN YHGH"/>
    <property type="match status" value="1"/>
</dbReference>
<comment type="caution">
    <text evidence="3">The sequence shown here is derived from an EMBL/GenBank/DDBJ whole genome shotgun (WGS) entry which is preliminary data.</text>
</comment>
<comment type="similarity">
    <text evidence="1">Belongs to the ComF/GntX family.</text>
</comment>
<name>A0A6M0H923_9CLOT</name>
<dbReference type="EMBL" id="JAAGPU010000033">
    <property type="protein sequence ID" value="NEU06112.1"/>
    <property type="molecule type" value="Genomic_DNA"/>
</dbReference>
<feature type="domain" description="Phosphoribosyltransferase" evidence="2">
    <location>
        <begin position="132"/>
        <end position="215"/>
    </location>
</feature>
<dbReference type="Pfam" id="PF00156">
    <property type="entry name" value="Pribosyltran"/>
    <property type="match status" value="1"/>
</dbReference>
<dbReference type="CDD" id="cd06223">
    <property type="entry name" value="PRTases_typeI"/>
    <property type="match status" value="1"/>
</dbReference>
<sequence length="225" mass="25858">MGRGIYKTSKYIINCILDIIYPSDNTCVVCKNYALSNNLCAICRKDIEIINKPFYIYHGGDKYKCYSIAEHTLIMRDIVMKLKYESNFTCGEILANYMKRLIIEKNIEIDVITFVPISRKTYNKRGYNQAKVIAKKLSEKLDIPCKQMIKKVKETKDQIGLTSWERWRNVEGCFKFVKSSNSNFENVLLIDDVVTTGATLINCSKTLKENGIKKVFILTGTKSVV</sequence>
<dbReference type="RefSeq" id="WP_061996142.1">
    <property type="nucleotide sequence ID" value="NZ_JAAGPU010000033.1"/>
</dbReference>
<keyword evidence="4" id="KW-1185">Reference proteome</keyword>
<dbReference type="Proteomes" id="UP000481872">
    <property type="component" value="Unassembled WGS sequence"/>
</dbReference>
<dbReference type="InterPro" id="IPR051910">
    <property type="entry name" value="ComF/GntX_DNA_util-trans"/>
</dbReference>
<dbReference type="AlphaFoldDB" id="A0A6M0H923"/>
<dbReference type="Gene3D" id="3.40.50.2020">
    <property type="match status" value="1"/>
</dbReference>
<dbReference type="SUPFAM" id="SSF53271">
    <property type="entry name" value="PRTase-like"/>
    <property type="match status" value="1"/>
</dbReference>
<accession>A0A6M0H923</accession>
<dbReference type="PANTHER" id="PTHR47505:SF1">
    <property type="entry name" value="DNA UTILIZATION PROTEIN YHGH"/>
    <property type="match status" value="1"/>
</dbReference>
<gene>
    <name evidence="3" type="ORF">G3M99_14900</name>
</gene>
<proteinExistence type="inferred from homology"/>
<evidence type="ECO:0000313" key="3">
    <source>
        <dbReference type="EMBL" id="NEU06112.1"/>
    </source>
</evidence>
<organism evidence="3 4">
    <name type="scientific">Clostridium senegalense</name>
    <dbReference type="NCBI Taxonomy" id="1465809"/>
    <lineage>
        <taxon>Bacteria</taxon>
        <taxon>Bacillati</taxon>
        <taxon>Bacillota</taxon>
        <taxon>Clostridia</taxon>
        <taxon>Eubacteriales</taxon>
        <taxon>Clostridiaceae</taxon>
        <taxon>Clostridium</taxon>
    </lineage>
</organism>
<evidence type="ECO:0000313" key="4">
    <source>
        <dbReference type="Proteomes" id="UP000481872"/>
    </source>
</evidence>